<dbReference type="GeneID" id="109713977"/>
<feature type="coiled-coil region" evidence="1">
    <location>
        <begin position="312"/>
        <end position="346"/>
    </location>
</feature>
<dbReference type="PANTHER" id="PTHR47434">
    <property type="entry name" value="PROTEIN PTST HOMOLOG 3, CHLOROPLASTIC"/>
    <property type="match status" value="1"/>
</dbReference>
<dbReference type="AlphaFoldDB" id="A0A6P5FD71"/>
<evidence type="ECO:0000259" key="3">
    <source>
        <dbReference type="Pfam" id="PF16561"/>
    </source>
</evidence>
<feature type="region of interest" description="Disordered" evidence="2">
    <location>
        <begin position="113"/>
        <end position="136"/>
    </location>
</feature>
<proteinExistence type="predicted"/>
<dbReference type="RefSeq" id="XP_020093899.1">
    <property type="nucleotide sequence ID" value="XM_020238310.1"/>
</dbReference>
<dbReference type="InterPro" id="IPR014756">
    <property type="entry name" value="Ig_E-set"/>
</dbReference>
<feature type="coiled-coil region" evidence="1">
    <location>
        <begin position="250"/>
        <end position="277"/>
    </location>
</feature>
<protein>
    <submittedName>
        <fullName evidence="5">Uncharacterized protein LOC109713977 isoform X1</fullName>
    </submittedName>
</protein>
<dbReference type="InterPro" id="IPR013783">
    <property type="entry name" value="Ig-like_fold"/>
</dbReference>
<reference evidence="4" key="1">
    <citation type="journal article" date="2015" name="Nat. Genet.">
        <title>The pineapple genome and the evolution of CAM photosynthesis.</title>
        <authorList>
            <person name="Ming R."/>
            <person name="VanBuren R."/>
            <person name="Wai C.M."/>
            <person name="Tang H."/>
            <person name="Schatz M.C."/>
            <person name="Bowers J.E."/>
            <person name="Lyons E."/>
            <person name="Wang M.L."/>
            <person name="Chen J."/>
            <person name="Biggers E."/>
            <person name="Zhang J."/>
            <person name="Huang L."/>
            <person name="Zhang L."/>
            <person name="Miao W."/>
            <person name="Zhang J."/>
            <person name="Ye Z."/>
            <person name="Miao C."/>
            <person name="Lin Z."/>
            <person name="Wang H."/>
            <person name="Zhou H."/>
            <person name="Yim W.C."/>
            <person name="Priest H.D."/>
            <person name="Zheng C."/>
            <person name="Woodhouse M."/>
            <person name="Edger P.P."/>
            <person name="Guyot R."/>
            <person name="Guo H.B."/>
            <person name="Guo H."/>
            <person name="Zheng G."/>
            <person name="Singh R."/>
            <person name="Sharma A."/>
            <person name="Min X."/>
            <person name="Zheng Y."/>
            <person name="Lee H."/>
            <person name="Gurtowski J."/>
            <person name="Sedlazeck F.J."/>
            <person name="Harkess A."/>
            <person name="McKain M.R."/>
            <person name="Liao Z."/>
            <person name="Fang J."/>
            <person name="Liu J."/>
            <person name="Zhang X."/>
            <person name="Zhang Q."/>
            <person name="Hu W."/>
            <person name="Qin Y."/>
            <person name="Wang K."/>
            <person name="Chen L.Y."/>
            <person name="Shirley N."/>
            <person name="Lin Y.R."/>
            <person name="Liu L.Y."/>
            <person name="Hernandez A.G."/>
            <person name="Wright C.L."/>
            <person name="Bulone V."/>
            <person name="Tuskan G.A."/>
            <person name="Heath K."/>
            <person name="Zee F."/>
            <person name="Moore P.H."/>
            <person name="Sunkar R."/>
            <person name="Leebens-Mack J.H."/>
            <person name="Mockler T."/>
            <person name="Bennetzen J.L."/>
            <person name="Freeling M."/>
            <person name="Sankoff D."/>
            <person name="Paterson A.H."/>
            <person name="Zhu X."/>
            <person name="Yang X."/>
            <person name="Smith J.A."/>
            <person name="Cushman J.C."/>
            <person name="Paull R.E."/>
            <person name="Yu Q."/>
        </authorList>
    </citation>
    <scope>NUCLEOTIDE SEQUENCE [LARGE SCALE GENOMIC DNA]</scope>
    <source>
        <strain evidence="4">cv. F153</strain>
    </source>
</reference>
<dbReference type="Gene3D" id="2.60.40.10">
    <property type="entry name" value="Immunoglobulins"/>
    <property type="match status" value="1"/>
</dbReference>
<sequence length="436" mass="49602">MALFHHLLTYSPFPKLEQYPPTCRSLRKPVCRNLSLACSGEQPREKAKSSRRTKSDKEVCNELREFMSVIGLPENRVPTLKELSEHGRKDLANIVRRRGYKAITKLLLSSNANDSEYSDENHERNNSAEDKSSGREVTAPIVTAEYVFFSSDSPVMDEDTFNSNGTIFANSNAVVHKSSDSSVNILHSKAAKFIQTGELDDLEAIVVSQPVTPSIEDKFHKRGIYSSYEGTNFGEESASKAFVKDNQIEISRLKALLHQKEMELSRLKQQIEEEKIDNTHPRSYLRFERYWVMGTDMPFIGSSFKLAFLNSQAKLKAEISNIQQNIAQKDVELRAAEEELIGLKEVQIDYWANGEVVEIAGSFNGWQHRIKMDLDPSSQSTNPSVSRQSLHWTTILWLYPGVYEIKFIVDGNWRTDSRREIVTSGNITNNVLRVDQ</sequence>
<feature type="domain" description="AMP-activated protein kinase glycogen-binding" evidence="3">
    <location>
        <begin position="346"/>
        <end position="435"/>
    </location>
</feature>
<keyword evidence="4" id="KW-1185">Reference proteome</keyword>
<evidence type="ECO:0000256" key="1">
    <source>
        <dbReference type="SAM" id="Coils"/>
    </source>
</evidence>
<evidence type="ECO:0000313" key="4">
    <source>
        <dbReference type="Proteomes" id="UP000515123"/>
    </source>
</evidence>
<name>A0A6P5FD71_ANACO</name>
<dbReference type="CDD" id="cd02859">
    <property type="entry name" value="E_set_AMPKbeta_like_N"/>
    <property type="match status" value="1"/>
</dbReference>
<dbReference type="InterPro" id="IPR032640">
    <property type="entry name" value="AMPK1_CBM"/>
</dbReference>
<dbReference type="OrthoDB" id="531008at2759"/>
<dbReference type="GO" id="GO:0009507">
    <property type="term" value="C:chloroplast"/>
    <property type="evidence" value="ECO:0007669"/>
    <property type="project" value="UniProtKB-ARBA"/>
</dbReference>
<dbReference type="Proteomes" id="UP000515123">
    <property type="component" value="Linkage group 8"/>
</dbReference>
<gene>
    <name evidence="5" type="primary">LOC109713977</name>
</gene>
<reference evidence="5" key="2">
    <citation type="submission" date="2025-08" db="UniProtKB">
        <authorList>
            <consortium name="RefSeq"/>
        </authorList>
    </citation>
    <scope>IDENTIFICATION</scope>
    <source>
        <tissue evidence="5">Leaf</tissue>
    </source>
</reference>
<dbReference type="PANTHER" id="PTHR47434:SF2">
    <property type="entry name" value="PROTEIN PTST HOMOLOG 3, CHLOROPLASTIC"/>
    <property type="match status" value="1"/>
</dbReference>
<feature type="compositionally biased region" description="Basic and acidic residues" evidence="2">
    <location>
        <begin position="119"/>
        <end position="134"/>
    </location>
</feature>
<evidence type="ECO:0000256" key="2">
    <source>
        <dbReference type="SAM" id="MobiDB-lite"/>
    </source>
</evidence>
<keyword evidence="1" id="KW-0175">Coiled coil</keyword>
<dbReference type="Pfam" id="PF16561">
    <property type="entry name" value="AMPK1_CBM"/>
    <property type="match status" value="1"/>
</dbReference>
<dbReference type="SUPFAM" id="SSF81296">
    <property type="entry name" value="E set domains"/>
    <property type="match status" value="1"/>
</dbReference>
<organism evidence="4 5">
    <name type="scientific">Ananas comosus</name>
    <name type="common">Pineapple</name>
    <name type="synonym">Ananas ananas</name>
    <dbReference type="NCBI Taxonomy" id="4615"/>
    <lineage>
        <taxon>Eukaryota</taxon>
        <taxon>Viridiplantae</taxon>
        <taxon>Streptophyta</taxon>
        <taxon>Embryophyta</taxon>
        <taxon>Tracheophyta</taxon>
        <taxon>Spermatophyta</taxon>
        <taxon>Magnoliopsida</taxon>
        <taxon>Liliopsida</taxon>
        <taxon>Poales</taxon>
        <taxon>Bromeliaceae</taxon>
        <taxon>Bromelioideae</taxon>
        <taxon>Ananas</taxon>
    </lineage>
</organism>
<accession>A0A6P5FD71</accession>
<evidence type="ECO:0000313" key="5">
    <source>
        <dbReference type="RefSeq" id="XP_020093899.1"/>
    </source>
</evidence>